<protein>
    <recommendedName>
        <fullName evidence="9">Phosphopantetheine adenylyltransferase</fullName>
        <ecNumber evidence="9">2.7.7.3</ecNumber>
    </recommendedName>
    <alternativeName>
        <fullName evidence="9">Dephospho-CoA pyrophosphorylase</fullName>
    </alternativeName>
    <alternativeName>
        <fullName evidence="9">Pantetheine-phosphate adenylyltransferase</fullName>
        <shortName evidence="9">PPAT</shortName>
    </alternativeName>
</protein>
<feature type="site" description="Transition state stabilizer" evidence="9">
    <location>
        <position position="17"/>
    </location>
</feature>
<dbReference type="HAMAP" id="MF_00151">
    <property type="entry name" value="PPAT_bact"/>
    <property type="match status" value="1"/>
</dbReference>
<evidence type="ECO:0000256" key="6">
    <source>
        <dbReference type="ARBA" id="ARBA00022842"/>
    </source>
</evidence>
<gene>
    <name evidence="11" type="primary">CoaD</name>
    <name evidence="9" type="synonym">coaD</name>
    <name evidence="11" type="ordered locus">PTH_1763</name>
</gene>
<dbReference type="GO" id="GO:0004595">
    <property type="term" value="F:pantetheine-phosphate adenylyltransferase activity"/>
    <property type="evidence" value="ECO:0007669"/>
    <property type="project" value="UniProtKB-UniRule"/>
</dbReference>
<comment type="function">
    <text evidence="9">Reversibly transfers an adenylyl group from ATP to 4'-phosphopantetheine, yielding dephospho-CoA (dPCoA) and pyrophosphate.</text>
</comment>
<comment type="subunit">
    <text evidence="9">Homohexamer.</text>
</comment>
<accession>A5D1D2</accession>
<dbReference type="InterPro" id="IPR014729">
    <property type="entry name" value="Rossmann-like_a/b/a_fold"/>
</dbReference>
<dbReference type="EMBL" id="AP009389">
    <property type="protein sequence ID" value="BAF59944.1"/>
    <property type="molecule type" value="Genomic_DNA"/>
</dbReference>
<proteinExistence type="inferred from homology"/>
<dbReference type="HOGENOM" id="CLU_100149_0_1_9"/>
<evidence type="ECO:0000256" key="2">
    <source>
        <dbReference type="ARBA" id="ARBA00022679"/>
    </source>
</evidence>
<evidence type="ECO:0000259" key="10">
    <source>
        <dbReference type="Pfam" id="PF01467"/>
    </source>
</evidence>
<dbReference type="PRINTS" id="PR01020">
    <property type="entry name" value="LPSBIOSNTHSS"/>
</dbReference>
<comment type="catalytic activity">
    <reaction evidence="8 9">
        <text>(R)-4'-phosphopantetheine + ATP + H(+) = 3'-dephospho-CoA + diphosphate</text>
        <dbReference type="Rhea" id="RHEA:19801"/>
        <dbReference type="ChEBI" id="CHEBI:15378"/>
        <dbReference type="ChEBI" id="CHEBI:30616"/>
        <dbReference type="ChEBI" id="CHEBI:33019"/>
        <dbReference type="ChEBI" id="CHEBI:57328"/>
        <dbReference type="ChEBI" id="CHEBI:61723"/>
        <dbReference type="EC" id="2.7.7.3"/>
    </reaction>
</comment>
<keyword evidence="3 9" id="KW-0548">Nucleotidyltransferase</keyword>
<evidence type="ECO:0000256" key="9">
    <source>
        <dbReference type="HAMAP-Rule" id="MF_00151"/>
    </source>
</evidence>
<dbReference type="GO" id="GO:0005737">
    <property type="term" value="C:cytoplasm"/>
    <property type="evidence" value="ECO:0007669"/>
    <property type="project" value="UniProtKB-SubCell"/>
</dbReference>
<dbReference type="Pfam" id="PF01467">
    <property type="entry name" value="CTP_transf_like"/>
    <property type="match status" value="1"/>
</dbReference>
<feature type="binding site" evidence="9">
    <location>
        <position position="17"/>
    </location>
    <ligand>
        <name>ATP</name>
        <dbReference type="ChEBI" id="CHEBI:30616"/>
    </ligand>
</feature>
<comment type="pathway">
    <text evidence="9">Cofactor biosynthesis; coenzyme A biosynthesis; CoA from (R)-pantothenate: step 4/5.</text>
</comment>
<dbReference type="SUPFAM" id="SSF52374">
    <property type="entry name" value="Nucleotidylyl transferase"/>
    <property type="match status" value="1"/>
</dbReference>
<comment type="similarity">
    <text evidence="9">Belongs to the bacterial CoaD family.</text>
</comment>
<feature type="binding site" evidence="9">
    <location>
        <begin position="9"/>
        <end position="10"/>
    </location>
    <ligand>
        <name>ATP</name>
        <dbReference type="ChEBI" id="CHEBI:30616"/>
    </ligand>
</feature>
<evidence type="ECO:0000256" key="1">
    <source>
        <dbReference type="ARBA" id="ARBA00022490"/>
    </source>
</evidence>
<feature type="domain" description="Cytidyltransferase-like" evidence="10">
    <location>
        <begin position="5"/>
        <end position="133"/>
    </location>
</feature>
<feature type="binding site" evidence="9">
    <location>
        <begin position="123"/>
        <end position="129"/>
    </location>
    <ligand>
        <name>ATP</name>
        <dbReference type="ChEBI" id="CHEBI:30616"/>
    </ligand>
</feature>
<evidence type="ECO:0000256" key="3">
    <source>
        <dbReference type="ARBA" id="ARBA00022695"/>
    </source>
</evidence>
<evidence type="ECO:0000313" key="11">
    <source>
        <dbReference type="EMBL" id="BAF59944.1"/>
    </source>
</evidence>
<dbReference type="GO" id="GO:0015937">
    <property type="term" value="P:coenzyme A biosynthetic process"/>
    <property type="evidence" value="ECO:0007669"/>
    <property type="project" value="UniProtKB-UniRule"/>
</dbReference>
<dbReference type="KEGG" id="pth:PTH_1763"/>
<dbReference type="PANTHER" id="PTHR21342">
    <property type="entry name" value="PHOSPHOPANTETHEINE ADENYLYLTRANSFERASE"/>
    <property type="match status" value="1"/>
</dbReference>
<keyword evidence="5 9" id="KW-0067">ATP-binding</keyword>
<dbReference type="Proteomes" id="UP000006556">
    <property type="component" value="Chromosome"/>
</dbReference>
<feature type="binding site" evidence="9">
    <location>
        <position position="73"/>
    </location>
    <ligand>
        <name>substrate</name>
    </ligand>
</feature>
<evidence type="ECO:0000256" key="7">
    <source>
        <dbReference type="ARBA" id="ARBA00022993"/>
    </source>
</evidence>
<dbReference type="STRING" id="370438.PTH_1763"/>
<dbReference type="NCBIfam" id="TIGR00125">
    <property type="entry name" value="cyt_tran_rel"/>
    <property type="match status" value="1"/>
</dbReference>
<name>A5D1D2_PELTS</name>
<reference evidence="12" key="1">
    <citation type="journal article" date="2008" name="Genome Res.">
        <title>The genome of Pelotomaculum thermopropionicum reveals niche-associated evolution in anaerobic microbiota.</title>
        <authorList>
            <person name="Kosaka T."/>
            <person name="Kato S."/>
            <person name="Shimoyama T."/>
            <person name="Ishii S."/>
            <person name="Abe T."/>
            <person name="Watanabe K."/>
        </authorList>
    </citation>
    <scope>NUCLEOTIDE SEQUENCE [LARGE SCALE GENOMIC DNA]</scope>
    <source>
        <strain evidence="12">DSM 13744 / JCM 10971 / SI</strain>
    </source>
</reference>
<dbReference type="InterPro" id="IPR001980">
    <property type="entry name" value="PPAT"/>
</dbReference>
<keyword evidence="12" id="KW-1185">Reference proteome</keyword>
<keyword evidence="2 9" id="KW-0808">Transferase</keyword>
<keyword evidence="4 9" id="KW-0547">Nucleotide-binding</keyword>
<dbReference type="CDD" id="cd02163">
    <property type="entry name" value="PPAT"/>
    <property type="match status" value="1"/>
</dbReference>
<feature type="binding site" evidence="9">
    <location>
        <position position="9"/>
    </location>
    <ligand>
        <name>substrate</name>
    </ligand>
</feature>
<evidence type="ECO:0000256" key="5">
    <source>
        <dbReference type="ARBA" id="ARBA00022840"/>
    </source>
</evidence>
<evidence type="ECO:0000313" key="12">
    <source>
        <dbReference type="Proteomes" id="UP000006556"/>
    </source>
</evidence>
<keyword evidence="1 9" id="KW-0963">Cytoplasm</keyword>
<keyword evidence="7 9" id="KW-0173">Coenzyme A biosynthesis</keyword>
<keyword evidence="6 9" id="KW-0460">Magnesium</keyword>
<feature type="binding site" evidence="9">
    <location>
        <position position="98"/>
    </location>
    <ligand>
        <name>ATP</name>
        <dbReference type="ChEBI" id="CHEBI:30616"/>
    </ligand>
</feature>
<dbReference type="eggNOG" id="COG0669">
    <property type="taxonomic scope" value="Bacteria"/>
</dbReference>
<dbReference type="AlphaFoldDB" id="A5D1D2"/>
<dbReference type="PANTHER" id="PTHR21342:SF1">
    <property type="entry name" value="PHOSPHOPANTETHEINE ADENYLYLTRANSFERASE"/>
    <property type="match status" value="1"/>
</dbReference>
<comment type="subcellular location">
    <subcellularLocation>
        <location evidence="9">Cytoplasm</location>
    </subcellularLocation>
</comment>
<organism evidence="11 12">
    <name type="scientific">Pelotomaculum thermopropionicum (strain DSM 13744 / JCM 10971 / SI)</name>
    <dbReference type="NCBI Taxonomy" id="370438"/>
    <lineage>
        <taxon>Bacteria</taxon>
        <taxon>Bacillati</taxon>
        <taxon>Bacillota</taxon>
        <taxon>Clostridia</taxon>
        <taxon>Eubacteriales</taxon>
        <taxon>Desulfotomaculaceae</taxon>
        <taxon>Pelotomaculum</taxon>
    </lineage>
</organism>
<dbReference type="NCBIfam" id="TIGR01510">
    <property type="entry name" value="coaD_prev_kdtB"/>
    <property type="match status" value="1"/>
</dbReference>
<dbReference type="Gene3D" id="3.40.50.620">
    <property type="entry name" value="HUPs"/>
    <property type="match status" value="1"/>
</dbReference>
<feature type="binding site" evidence="9">
    <location>
        <position position="41"/>
    </location>
    <ligand>
        <name>substrate</name>
    </ligand>
</feature>
<dbReference type="GO" id="GO:0005524">
    <property type="term" value="F:ATP binding"/>
    <property type="evidence" value="ECO:0007669"/>
    <property type="project" value="UniProtKB-KW"/>
</dbReference>
<dbReference type="EC" id="2.7.7.3" evidence="9"/>
<sequence>MRTAICPGSFDPVTFGHLDIISRASLLFDRVIAAVSRNPCKNPMFSVEERMEMLKSVLSPYPNVEVDSYEGLTVNYALQQKARTIVRGLRVISDFENEFKMALVNKKLSCHVETIFLMTKAEYSFISSTVVKEVAFFGGSLASLVPPLVEKKVREKLKSLERVSEGG</sequence>
<dbReference type="UniPathway" id="UPA00241">
    <property type="reaction ID" value="UER00355"/>
</dbReference>
<evidence type="ECO:0000256" key="8">
    <source>
        <dbReference type="ARBA" id="ARBA00029346"/>
    </source>
</evidence>
<dbReference type="InterPro" id="IPR004821">
    <property type="entry name" value="Cyt_trans-like"/>
</dbReference>
<comment type="cofactor">
    <cofactor evidence="9">
        <name>Mg(2+)</name>
        <dbReference type="ChEBI" id="CHEBI:18420"/>
    </cofactor>
</comment>
<feature type="binding site" evidence="9">
    <location>
        <position position="87"/>
    </location>
    <ligand>
        <name>substrate</name>
    </ligand>
</feature>
<feature type="binding site" evidence="9">
    <location>
        <begin position="88"/>
        <end position="90"/>
    </location>
    <ligand>
        <name>ATP</name>
        <dbReference type="ChEBI" id="CHEBI:30616"/>
    </ligand>
</feature>
<evidence type="ECO:0000256" key="4">
    <source>
        <dbReference type="ARBA" id="ARBA00022741"/>
    </source>
</evidence>